<dbReference type="EMBL" id="CP139965">
    <property type="protein sequence ID" value="WQD80518.1"/>
    <property type="molecule type" value="Genomic_DNA"/>
</dbReference>
<name>A0ABZ0WSX7_9BURK</name>
<reference evidence="1 2" key="1">
    <citation type="submission" date="2023-12" db="EMBL/GenBank/DDBJ databases">
        <title>Genome sequencing and assembly of bacterial species from a model synthetic community.</title>
        <authorList>
            <person name="Hogle S.L."/>
        </authorList>
    </citation>
    <scope>NUCLEOTIDE SEQUENCE [LARGE SCALE GENOMIC DNA]</scope>
    <source>
        <strain evidence="1 2">HAMBI 2494</strain>
    </source>
</reference>
<protein>
    <submittedName>
        <fullName evidence="1">Uncharacterized protein</fullName>
    </submittedName>
</protein>
<proteinExistence type="predicted"/>
<evidence type="ECO:0000313" key="1">
    <source>
        <dbReference type="EMBL" id="WQD80518.1"/>
    </source>
</evidence>
<dbReference type="Proteomes" id="UP001325479">
    <property type="component" value="Chromosome"/>
</dbReference>
<sequence length="88" mass="9453">MNAQRLIVSADRGKLSVIAVWKTLQRYEVQVSGCKAIVDAQRGAESLIIDLADATPERLSNVVAALNRQPAPLKVLVSVASDAAQRAR</sequence>
<keyword evidence="2" id="KW-1185">Reference proteome</keyword>
<evidence type="ECO:0000313" key="2">
    <source>
        <dbReference type="Proteomes" id="UP001325479"/>
    </source>
</evidence>
<organism evidence="1 2">
    <name type="scientific">Paraburkholderia kururiensis</name>
    <dbReference type="NCBI Taxonomy" id="984307"/>
    <lineage>
        <taxon>Bacteria</taxon>
        <taxon>Pseudomonadati</taxon>
        <taxon>Pseudomonadota</taxon>
        <taxon>Betaproteobacteria</taxon>
        <taxon>Burkholderiales</taxon>
        <taxon>Burkholderiaceae</taxon>
        <taxon>Paraburkholderia</taxon>
    </lineage>
</organism>
<accession>A0ABZ0WSX7</accession>
<dbReference type="RefSeq" id="WP_114811123.1">
    <property type="nucleotide sequence ID" value="NZ_CP139965.1"/>
</dbReference>
<gene>
    <name evidence="1" type="ORF">U0042_13025</name>
</gene>